<keyword evidence="1" id="KW-0472">Membrane</keyword>
<proteinExistence type="predicted"/>
<gene>
    <name evidence="2" type="ORF">ELS83_15770</name>
</gene>
<dbReference type="EMBL" id="RZNH01000030">
    <property type="protein sequence ID" value="NOU61265.1"/>
    <property type="molecule type" value="Genomic_DNA"/>
</dbReference>
<accession>A0ABX1WZK3</accession>
<keyword evidence="1" id="KW-0812">Transmembrane</keyword>
<evidence type="ECO:0000313" key="3">
    <source>
        <dbReference type="Proteomes" id="UP000732105"/>
    </source>
</evidence>
<keyword evidence="3" id="KW-1185">Reference proteome</keyword>
<evidence type="ECO:0000313" key="2">
    <source>
        <dbReference type="EMBL" id="NOU61265.1"/>
    </source>
</evidence>
<dbReference type="RefSeq" id="WP_171596525.1">
    <property type="nucleotide sequence ID" value="NZ_RZNH01000030.1"/>
</dbReference>
<sequence length="60" mass="7078">MKKLKEYLIFIFIFFSIQAVCYISIDFIFYDIVDFNKILRVSGITSFILLTAKILGFLDK</sequence>
<name>A0ABX1WZK3_9BACT</name>
<feature type="transmembrane region" description="Helical" evidence="1">
    <location>
        <begin position="7"/>
        <end position="32"/>
    </location>
</feature>
<protein>
    <submittedName>
        <fullName evidence="2">Uncharacterized protein</fullName>
    </submittedName>
</protein>
<evidence type="ECO:0000256" key="1">
    <source>
        <dbReference type="SAM" id="Phobius"/>
    </source>
</evidence>
<reference evidence="2 3" key="1">
    <citation type="submission" date="2018-12" db="EMBL/GenBank/DDBJ databases">
        <title>Marinifilum JC070 sp. nov., a marine bacterium isolated from Yongle Blue Hole in the South China Sea.</title>
        <authorList>
            <person name="Fu T."/>
        </authorList>
    </citation>
    <scope>NUCLEOTIDE SEQUENCE [LARGE SCALE GENOMIC DNA]</scope>
    <source>
        <strain evidence="2 3">JC070</strain>
    </source>
</reference>
<keyword evidence="1" id="KW-1133">Transmembrane helix</keyword>
<feature type="transmembrane region" description="Helical" evidence="1">
    <location>
        <begin position="38"/>
        <end position="58"/>
    </location>
</feature>
<dbReference type="Proteomes" id="UP000732105">
    <property type="component" value="Unassembled WGS sequence"/>
</dbReference>
<organism evidence="2 3">
    <name type="scientific">Marinifilum caeruleilacunae</name>
    <dbReference type="NCBI Taxonomy" id="2499076"/>
    <lineage>
        <taxon>Bacteria</taxon>
        <taxon>Pseudomonadati</taxon>
        <taxon>Bacteroidota</taxon>
        <taxon>Bacteroidia</taxon>
        <taxon>Marinilabiliales</taxon>
        <taxon>Marinifilaceae</taxon>
    </lineage>
</organism>
<comment type="caution">
    <text evidence="2">The sequence shown here is derived from an EMBL/GenBank/DDBJ whole genome shotgun (WGS) entry which is preliminary data.</text>
</comment>